<name>A0A4R1R8Y8_HYDET</name>
<comment type="caution">
    <text evidence="2">The sequence shown here is derived from an EMBL/GenBank/DDBJ whole genome shotgun (WGS) entry which is preliminary data.</text>
</comment>
<protein>
    <submittedName>
        <fullName evidence="2">PIN domain-containing protein</fullName>
    </submittedName>
</protein>
<keyword evidence="3" id="KW-1185">Reference proteome</keyword>
<evidence type="ECO:0000259" key="1">
    <source>
        <dbReference type="Pfam" id="PF01850"/>
    </source>
</evidence>
<sequence length="78" mass="8597">MLLKRFPNLTLVEVGDRVAELSAKIRAEYGLKVPDAIFVATGILNQADFFVTNDKQLKIVNKPKVLILEDILIGSGQS</sequence>
<accession>A0A4R1R8Y8</accession>
<dbReference type="SUPFAM" id="SSF88723">
    <property type="entry name" value="PIN domain-like"/>
    <property type="match status" value="1"/>
</dbReference>
<evidence type="ECO:0000313" key="2">
    <source>
        <dbReference type="EMBL" id="TCL62078.1"/>
    </source>
</evidence>
<dbReference type="InterPro" id="IPR029060">
    <property type="entry name" value="PIN-like_dom_sf"/>
</dbReference>
<dbReference type="Pfam" id="PF01850">
    <property type="entry name" value="PIN"/>
    <property type="match status" value="1"/>
</dbReference>
<dbReference type="Gene3D" id="3.40.50.1010">
    <property type="entry name" value="5'-nuclease"/>
    <property type="match status" value="1"/>
</dbReference>
<dbReference type="EMBL" id="SLUN01000028">
    <property type="protein sequence ID" value="TCL62078.1"/>
    <property type="molecule type" value="Genomic_DNA"/>
</dbReference>
<dbReference type="InterPro" id="IPR002716">
    <property type="entry name" value="PIN_dom"/>
</dbReference>
<evidence type="ECO:0000313" key="3">
    <source>
        <dbReference type="Proteomes" id="UP000295008"/>
    </source>
</evidence>
<gene>
    <name evidence="2" type="ORF">EDC14_102834</name>
</gene>
<feature type="domain" description="PIN" evidence="1">
    <location>
        <begin position="6"/>
        <end position="61"/>
    </location>
</feature>
<dbReference type="Proteomes" id="UP000295008">
    <property type="component" value="Unassembled WGS sequence"/>
</dbReference>
<reference evidence="2 3" key="1">
    <citation type="submission" date="2019-03" db="EMBL/GenBank/DDBJ databases">
        <title>Genomic Encyclopedia of Type Strains, Phase IV (KMG-IV): sequencing the most valuable type-strain genomes for metagenomic binning, comparative biology and taxonomic classification.</title>
        <authorList>
            <person name="Goeker M."/>
        </authorList>
    </citation>
    <scope>NUCLEOTIDE SEQUENCE [LARGE SCALE GENOMIC DNA]</scope>
    <source>
        <strain evidence="2 3">LX-B</strain>
    </source>
</reference>
<proteinExistence type="predicted"/>
<dbReference type="AlphaFoldDB" id="A0A4R1R8Y8"/>
<organism evidence="2 3">
    <name type="scientific">Hydrogenispora ethanolica</name>
    <dbReference type="NCBI Taxonomy" id="1082276"/>
    <lineage>
        <taxon>Bacteria</taxon>
        <taxon>Bacillati</taxon>
        <taxon>Bacillota</taxon>
        <taxon>Hydrogenispora</taxon>
    </lineage>
</organism>